<keyword evidence="2 4" id="KW-0996">Nickel insertion</keyword>
<evidence type="ECO:0000256" key="5">
    <source>
        <dbReference type="SAM" id="MobiDB-lite"/>
    </source>
</evidence>
<proteinExistence type="inferred from homology"/>
<protein>
    <recommendedName>
        <fullName evidence="4">Urease accessory protein UreD</fullName>
    </recommendedName>
</protein>
<keyword evidence="4" id="KW-0963">Cytoplasm</keyword>
<evidence type="ECO:0000256" key="1">
    <source>
        <dbReference type="ARBA" id="ARBA00007177"/>
    </source>
</evidence>
<comment type="similarity">
    <text evidence="1 4">Belongs to the UreD family.</text>
</comment>
<comment type="caution">
    <text evidence="6">The sequence shown here is derived from an EMBL/GenBank/DDBJ whole genome shotgun (WGS) entry which is preliminary data.</text>
</comment>
<dbReference type="RefSeq" id="WP_341566108.1">
    <property type="nucleotide sequence ID" value="NZ_JBAKAR010000001.1"/>
</dbReference>
<dbReference type="EMBL" id="JBAKAR010000001">
    <property type="protein sequence ID" value="MEL0611815.1"/>
    <property type="molecule type" value="Genomic_DNA"/>
</dbReference>
<comment type="subunit">
    <text evidence="4">UreD, UreF and UreG form a complex that acts as a GTP-hydrolysis-dependent molecular chaperone, activating the urease apoprotein by helping to assemble the nickel containing metallocenter of UreC. The UreE protein probably delivers the nickel.</text>
</comment>
<feature type="region of interest" description="Disordered" evidence="5">
    <location>
        <begin position="1"/>
        <end position="24"/>
    </location>
</feature>
<dbReference type="PANTHER" id="PTHR33643:SF1">
    <property type="entry name" value="UREASE ACCESSORY PROTEIN D"/>
    <property type="match status" value="1"/>
</dbReference>
<name>A0ABU9G023_9GAMM</name>
<evidence type="ECO:0000313" key="6">
    <source>
        <dbReference type="EMBL" id="MEL0611815.1"/>
    </source>
</evidence>
<reference evidence="6 7" key="1">
    <citation type="submission" date="2024-02" db="EMBL/GenBank/DDBJ databases">
        <title>Bacteria isolated from the canopy kelp, Nereocystis luetkeana.</title>
        <authorList>
            <person name="Pfister C.A."/>
            <person name="Younker I.T."/>
            <person name="Light S.H."/>
        </authorList>
    </citation>
    <scope>NUCLEOTIDE SEQUENCE [LARGE SCALE GENOMIC DNA]</scope>
    <source>
        <strain evidence="6 7">TI.4.07</strain>
    </source>
</reference>
<evidence type="ECO:0000256" key="2">
    <source>
        <dbReference type="ARBA" id="ARBA00022988"/>
    </source>
</evidence>
<organism evidence="6 7">
    <name type="scientific">Marinomonas arenicola</name>
    <dbReference type="NCBI Taxonomy" id="569601"/>
    <lineage>
        <taxon>Bacteria</taxon>
        <taxon>Pseudomonadati</taxon>
        <taxon>Pseudomonadota</taxon>
        <taxon>Gammaproteobacteria</taxon>
        <taxon>Oceanospirillales</taxon>
        <taxon>Oceanospirillaceae</taxon>
        <taxon>Marinomonas</taxon>
    </lineage>
</organism>
<comment type="function">
    <text evidence="4">Required for maturation of urease via the functional incorporation of the urease nickel metallocenter.</text>
</comment>
<sequence length="305" mass="34213">MHNNHNLALVTPSEAPSEKTPLAPNAPSHWHAYLTLGFQKTARGTVLKTCDHKGPLYVQKPFYPEGPETAHVYLLHPPGGLVSGDRLTITANLAENTHVLITTPGAGRVYRAREDKTLQYQITQLNVPKDSVMEWLPQEAILYPNAHTRLENQINLASNAKFIGWEVTCFGLPANNESFANGHAEQGFEIRQDGRLKVRERLIIDDQSRDIFQAKAGLANKPINGLMIAGPFDRTDNNDELMDTLRDHCTKHVSLCGATLVDEYIIVRSLHDDSEHMKRLFTQCWRAIRPALIGKEACEPRIWAT</sequence>
<keyword evidence="7" id="KW-1185">Reference proteome</keyword>
<dbReference type="InterPro" id="IPR002669">
    <property type="entry name" value="UreD"/>
</dbReference>
<dbReference type="PANTHER" id="PTHR33643">
    <property type="entry name" value="UREASE ACCESSORY PROTEIN D"/>
    <property type="match status" value="1"/>
</dbReference>
<accession>A0ABU9G023</accession>
<keyword evidence="3 4" id="KW-0143">Chaperone</keyword>
<comment type="subcellular location">
    <subcellularLocation>
        <location evidence="4">Cytoplasm</location>
    </subcellularLocation>
</comment>
<gene>
    <name evidence="4" type="primary">ureD</name>
    <name evidence="6" type="ORF">V6242_01555</name>
</gene>
<dbReference type="Pfam" id="PF01774">
    <property type="entry name" value="UreD"/>
    <property type="match status" value="1"/>
</dbReference>
<evidence type="ECO:0000313" key="7">
    <source>
        <dbReference type="Proteomes" id="UP001379949"/>
    </source>
</evidence>
<evidence type="ECO:0000256" key="3">
    <source>
        <dbReference type="ARBA" id="ARBA00023186"/>
    </source>
</evidence>
<evidence type="ECO:0000256" key="4">
    <source>
        <dbReference type="HAMAP-Rule" id="MF_01384"/>
    </source>
</evidence>
<dbReference type="Proteomes" id="UP001379949">
    <property type="component" value="Unassembled WGS sequence"/>
</dbReference>
<dbReference type="HAMAP" id="MF_01384">
    <property type="entry name" value="UreD"/>
    <property type="match status" value="1"/>
</dbReference>